<organism evidence="1 2">
    <name type="scientific">Ogataea philodendri</name>
    <dbReference type="NCBI Taxonomy" id="1378263"/>
    <lineage>
        <taxon>Eukaryota</taxon>
        <taxon>Fungi</taxon>
        <taxon>Dikarya</taxon>
        <taxon>Ascomycota</taxon>
        <taxon>Saccharomycotina</taxon>
        <taxon>Pichiomycetes</taxon>
        <taxon>Pichiales</taxon>
        <taxon>Pichiaceae</taxon>
        <taxon>Ogataea</taxon>
    </lineage>
</organism>
<reference evidence="1" key="2">
    <citation type="submission" date="2021-01" db="EMBL/GenBank/DDBJ databases">
        <authorList>
            <person name="Schikora-Tamarit M.A."/>
        </authorList>
    </citation>
    <scope>NUCLEOTIDE SEQUENCE</scope>
    <source>
        <strain evidence="1">CBS6075</strain>
    </source>
</reference>
<keyword evidence="2" id="KW-1185">Reference proteome</keyword>
<evidence type="ECO:0000313" key="1">
    <source>
        <dbReference type="EMBL" id="KAH3671580.1"/>
    </source>
</evidence>
<dbReference type="Proteomes" id="UP000769157">
    <property type="component" value="Unassembled WGS sequence"/>
</dbReference>
<dbReference type="EMBL" id="JAEUBE010000055">
    <property type="protein sequence ID" value="KAH3671580.1"/>
    <property type="molecule type" value="Genomic_DNA"/>
</dbReference>
<name>A0A9P8PH62_9ASCO</name>
<comment type="caution">
    <text evidence="1">The sequence shown here is derived from an EMBL/GenBank/DDBJ whole genome shotgun (WGS) entry which is preliminary data.</text>
</comment>
<sequence length="148" mass="16278">MSSNLGSVRTGASTLKRASNAEMNAHNDDWYNESFERLYEIWNPAQKEYSVSISSFGGLGPTLTTRLSKALNTCKFSSVKVGSTFVSLVKNSNRPLQNSMVALSVKSVRYWEYSLVRPLTINVKLSTHSPDKLSDDGIVIIIGLSVIS</sequence>
<gene>
    <name evidence="1" type="ORF">OGAPHI_000283</name>
</gene>
<dbReference type="GeneID" id="70232251"/>
<proteinExistence type="predicted"/>
<dbReference type="AlphaFoldDB" id="A0A9P8PH62"/>
<protein>
    <submittedName>
        <fullName evidence="1">Uncharacterized protein</fullName>
    </submittedName>
</protein>
<accession>A0A9P8PH62</accession>
<reference evidence="1" key="1">
    <citation type="journal article" date="2021" name="Open Biol.">
        <title>Shared evolutionary footprints suggest mitochondrial oxidative damage underlies multiple complex I losses in fungi.</title>
        <authorList>
            <person name="Schikora-Tamarit M.A."/>
            <person name="Marcet-Houben M."/>
            <person name="Nosek J."/>
            <person name="Gabaldon T."/>
        </authorList>
    </citation>
    <scope>NUCLEOTIDE SEQUENCE</scope>
    <source>
        <strain evidence="1">CBS6075</strain>
    </source>
</reference>
<evidence type="ECO:0000313" key="2">
    <source>
        <dbReference type="Proteomes" id="UP000769157"/>
    </source>
</evidence>
<dbReference type="RefSeq" id="XP_046064756.1">
    <property type="nucleotide sequence ID" value="XM_046203762.1"/>
</dbReference>